<comment type="similarity">
    <text evidence="6">Belongs to the UPF0758 family.</text>
</comment>
<dbReference type="Proteomes" id="UP000178367">
    <property type="component" value="Unassembled WGS sequence"/>
</dbReference>
<proteinExistence type="inferred from homology"/>
<dbReference type="Pfam" id="PF20582">
    <property type="entry name" value="UPF0758_N"/>
    <property type="match status" value="1"/>
</dbReference>
<dbReference type="GO" id="GO:0046872">
    <property type="term" value="F:metal ion binding"/>
    <property type="evidence" value="ECO:0007669"/>
    <property type="project" value="UniProtKB-KW"/>
</dbReference>
<dbReference type="EMBL" id="MFGB01000007">
    <property type="protein sequence ID" value="OGF27609.1"/>
    <property type="molecule type" value="Genomic_DNA"/>
</dbReference>
<dbReference type="CDD" id="cd08071">
    <property type="entry name" value="MPN_DUF2466"/>
    <property type="match status" value="1"/>
</dbReference>
<dbReference type="Pfam" id="PF04002">
    <property type="entry name" value="RadC"/>
    <property type="match status" value="1"/>
</dbReference>
<evidence type="ECO:0000256" key="5">
    <source>
        <dbReference type="ARBA" id="ARBA00023049"/>
    </source>
</evidence>
<evidence type="ECO:0000256" key="3">
    <source>
        <dbReference type="ARBA" id="ARBA00022801"/>
    </source>
</evidence>
<evidence type="ECO:0000259" key="7">
    <source>
        <dbReference type="PROSITE" id="PS50249"/>
    </source>
</evidence>
<sequence>MDSDKQYVLRVRDLAKEDKPREKLIKYGPDILSAAELLAIILSTGTKKEEVMTMASRLLKEYGEKTIINQTKPVVLEKELGIPITKACQIVACFALGRRFFRETNGGAVTIRTAKQAFNYLKDMRDLPKEQLRGLYLNSRYRLIHDEVISVGSLTANIVHPREIFRPAIEYSAAAVIIAHNHPSGSVTPTKSDITATDQIAAAGRILGIDLLDHIIIAKNKFASIQLNQALNV</sequence>
<evidence type="ECO:0000256" key="1">
    <source>
        <dbReference type="ARBA" id="ARBA00022670"/>
    </source>
</evidence>
<feature type="domain" description="MPN" evidence="7">
    <location>
        <begin position="110"/>
        <end position="231"/>
    </location>
</feature>
<reference evidence="8 9" key="1">
    <citation type="journal article" date="2016" name="Nat. Commun.">
        <title>Thousands of microbial genomes shed light on interconnected biogeochemical processes in an aquifer system.</title>
        <authorList>
            <person name="Anantharaman K."/>
            <person name="Brown C.T."/>
            <person name="Hug L.A."/>
            <person name="Sharon I."/>
            <person name="Castelle C.J."/>
            <person name="Probst A.J."/>
            <person name="Thomas B.C."/>
            <person name="Singh A."/>
            <person name="Wilkins M.J."/>
            <person name="Karaoz U."/>
            <person name="Brodie E.L."/>
            <person name="Williams K.H."/>
            <person name="Hubbard S.S."/>
            <person name="Banfield J.F."/>
        </authorList>
    </citation>
    <scope>NUCLEOTIDE SEQUENCE [LARGE SCALE GENOMIC DNA]</scope>
</reference>
<dbReference type="InterPro" id="IPR037518">
    <property type="entry name" value="MPN"/>
</dbReference>
<keyword evidence="1" id="KW-0645">Protease</keyword>
<dbReference type="Gene3D" id="3.40.140.10">
    <property type="entry name" value="Cytidine Deaminase, domain 2"/>
    <property type="match status" value="1"/>
</dbReference>
<evidence type="ECO:0000313" key="8">
    <source>
        <dbReference type="EMBL" id="OGF27609.1"/>
    </source>
</evidence>
<dbReference type="InterPro" id="IPR046778">
    <property type="entry name" value="UPF0758_N"/>
</dbReference>
<dbReference type="InterPro" id="IPR020891">
    <property type="entry name" value="UPF0758_CS"/>
</dbReference>
<comment type="caution">
    <text evidence="8">The sequence shown here is derived from an EMBL/GenBank/DDBJ whole genome shotgun (WGS) entry which is preliminary data.</text>
</comment>
<name>A0A1F5SLS6_9BACT</name>
<dbReference type="PROSITE" id="PS01302">
    <property type="entry name" value="UPF0758"/>
    <property type="match status" value="1"/>
</dbReference>
<dbReference type="NCBIfam" id="NF000642">
    <property type="entry name" value="PRK00024.1"/>
    <property type="match status" value="1"/>
</dbReference>
<dbReference type="InterPro" id="IPR001405">
    <property type="entry name" value="UPF0758"/>
</dbReference>
<protein>
    <recommendedName>
        <fullName evidence="7">MPN domain-containing protein</fullName>
    </recommendedName>
</protein>
<keyword evidence="4" id="KW-0862">Zinc</keyword>
<gene>
    <name evidence="8" type="ORF">A2227_01640</name>
</gene>
<keyword evidence="2" id="KW-0479">Metal-binding</keyword>
<evidence type="ECO:0000313" key="9">
    <source>
        <dbReference type="Proteomes" id="UP000178367"/>
    </source>
</evidence>
<dbReference type="AlphaFoldDB" id="A0A1F5SLS6"/>
<dbReference type="PANTHER" id="PTHR30471">
    <property type="entry name" value="DNA REPAIR PROTEIN RADC"/>
    <property type="match status" value="1"/>
</dbReference>
<evidence type="ECO:0000256" key="4">
    <source>
        <dbReference type="ARBA" id="ARBA00022833"/>
    </source>
</evidence>
<dbReference type="STRING" id="1797994.A2227_01640"/>
<dbReference type="GO" id="GO:0008237">
    <property type="term" value="F:metallopeptidase activity"/>
    <property type="evidence" value="ECO:0007669"/>
    <property type="project" value="UniProtKB-KW"/>
</dbReference>
<organism evidence="8 9">
    <name type="scientific">Candidatus Falkowbacteria bacterium RIFOXYA2_FULL_47_19</name>
    <dbReference type="NCBI Taxonomy" id="1797994"/>
    <lineage>
        <taxon>Bacteria</taxon>
        <taxon>Candidatus Falkowiibacteriota</taxon>
    </lineage>
</organism>
<evidence type="ECO:0000256" key="6">
    <source>
        <dbReference type="RuleBase" id="RU003797"/>
    </source>
</evidence>
<dbReference type="PROSITE" id="PS50249">
    <property type="entry name" value="MPN"/>
    <property type="match status" value="1"/>
</dbReference>
<keyword evidence="5" id="KW-0482">Metalloprotease</keyword>
<accession>A0A1F5SLS6</accession>
<dbReference type="InterPro" id="IPR025657">
    <property type="entry name" value="RadC_JAB"/>
</dbReference>
<keyword evidence="3" id="KW-0378">Hydrolase</keyword>
<dbReference type="GO" id="GO:0006508">
    <property type="term" value="P:proteolysis"/>
    <property type="evidence" value="ECO:0007669"/>
    <property type="project" value="UniProtKB-KW"/>
</dbReference>
<evidence type="ECO:0000256" key="2">
    <source>
        <dbReference type="ARBA" id="ARBA00022723"/>
    </source>
</evidence>
<dbReference type="NCBIfam" id="TIGR00608">
    <property type="entry name" value="radc"/>
    <property type="match status" value="1"/>
</dbReference>
<dbReference type="PANTHER" id="PTHR30471:SF3">
    <property type="entry name" value="UPF0758 PROTEIN YEES-RELATED"/>
    <property type="match status" value="1"/>
</dbReference>